<evidence type="ECO:0000256" key="4">
    <source>
        <dbReference type="SAM" id="MobiDB-lite"/>
    </source>
</evidence>
<dbReference type="InterPro" id="IPR014718">
    <property type="entry name" value="GH-type_carb-bd"/>
</dbReference>
<gene>
    <name evidence="5" type="ORF">RCC_06024</name>
</gene>
<dbReference type="PROSITE" id="PS00545">
    <property type="entry name" value="ALDOSE_1_EPIMERASE"/>
    <property type="match status" value="1"/>
</dbReference>
<dbReference type="SUPFAM" id="SSF74650">
    <property type="entry name" value="Galactose mutarotase-like"/>
    <property type="match status" value="1"/>
</dbReference>
<dbReference type="GO" id="GO:0030246">
    <property type="term" value="F:carbohydrate binding"/>
    <property type="evidence" value="ECO:0007669"/>
    <property type="project" value="InterPro"/>
</dbReference>
<evidence type="ECO:0000313" key="6">
    <source>
        <dbReference type="Proteomes" id="UP000225277"/>
    </source>
</evidence>
<dbReference type="InterPro" id="IPR008183">
    <property type="entry name" value="Aldose_1/G6P_1-epimerase"/>
</dbReference>
<evidence type="ECO:0000256" key="2">
    <source>
        <dbReference type="ARBA" id="ARBA00023235"/>
    </source>
</evidence>
<sequence length="336" mass="36960">MASGKFSDAFTFLPQGGIIQEFRVGGRNIVLGFPSAASYKTEASPFFGENIGRVANRISGAKINSLNGKSYQLTANNGPNTLHGGPQGWGKKDFEGPTPTQRNGRDAVLFKYVSKDGEEGFPGTVEMRVWYTPSLEQDEGIEKTSLEIEYEAELIGDEVEETVVSLTNHSYFNISDGPTIEGTKARVHTNLHMVTDDVDIPTGAIEPYPGIPLNEEFVLGAKEPNPDHCFVMNPNAASIPLDTRTEPMKKLIELSHPNTNIHFEALSTEPAFQFYAGRFIDVPAMDGQPARGARSGLCIEASRYVNAVNHDPWKHMVLLKKGQLWGSRTIYRAWVA</sequence>
<dbReference type="GeneID" id="35601169"/>
<evidence type="ECO:0000313" key="5">
    <source>
        <dbReference type="EMBL" id="CZT20167.1"/>
    </source>
</evidence>
<organism evidence="5 6">
    <name type="scientific">Ramularia collo-cygni</name>
    <dbReference type="NCBI Taxonomy" id="112498"/>
    <lineage>
        <taxon>Eukaryota</taxon>
        <taxon>Fungi</taxon>
        <taxon>Dikarya</taxon>
        <taxon>Ascomycota</taxon>
        <taxon>Pezizomycotina</taxon>
        <taxon>Dothideomycetes</taxon>
        <taxon>Dothideomycetidae</taxon>
        <taxon>Mycosphaerellales</taxon>
        <taxon>Mycosphaerellaceae</taxon>
        <taxon>Ramularia</taxon>
    </lineage>
</organism>
<keyword evidence="2" id="KW-0413">Isomerase</keyword>
<feature type="region of interest" description="Disordered" evidence="4">
    <location>
        <begin position="80"/>
        <end position="103"/>
    </location>
</feature>
<dbReference type="InterPro" id="IPR018052">
    <property type="entry name" value="Ald1_epimerase_CS"/>
</dbReference>
<dbReference type="STRING" id="112498.A0A2D3V631"/>
<proteinExistence type="inferred from homology"/>
<dbReference type="CDD" id="cd09019">
    <property type="entry name" value="galactose_mutarotase_like"/>
    <property type="match status" value="1"/>
</dbReference>
<evidence type="ECO:0000256" key="1">
    <source>
        <dbReference type="ARBA" id="ARBA00006206"/>
    </source>
</evidence>
<dbReference type="GO" id="GO:0033499">
    <property type="term" value="P:galactose catabolic process via UDP-galactose, Leloir pathway"/>
    <property type="evidence" value="ECO:0007669"/>
    <property type="project" value="TreeGrafter"/>
</dbReference>
<dbReference type="GO" id="GO:0004034">
    <property type="term" value="F:aldose 1-epimerase activity"/>
    <property type="evidence" value="ECO:0007669"/>
    <property type="project" value="TreeGrafter"/>
</dbReference>
<dbReference type="EMBL" id="FJUY01000008">
    <property type="protein sequence ID" value="CZT20167.1"/>
    <property type="molecule type" value="Genomic_DNA"/>
</dbReference>
<reference evidence="5 6" key="1">
    <citation type="submission" date="2016-03" db="EMBL/GenBank/DDBJ databases">
        <authorList>
            <person name="Ploux O."/>
        </authorList>
    </citation>
    <scope>NUCLEOTIDE SEQUENCE [LARGE SCALE GENOMIC DNA]</scope>
    <source>
        <strain evidence="5 6">URUG2</strain>
    </source>
</reference>
<dbReference type="PANTHER" id="PTHR10091">
    <property type="entry name" value="ALDOSE-1-EPIMERASE"/>
    <property type="match status" value="1"/>
</dbReference>
<dbReference type="GO" id="GO:0006006">
    <property type="term" value="P:glucose metabolic process"/>
    <property type="evidence" value="ECO:0007669"/>
    <property type="project" value="TreeGrafter"/>
</dbReference>
<dbReference type="InterPro" id="IPR047215">
    <property type="entry name" value="Galactose_mutarotase-like"/>
</dbReference>
<dbReference type="OrthoDB" id="274691at2759"/>
<name>A0A2D3V631_9PEZI</name>
<comment type="similarity">
    <text evidence="1">Belongs to the aldose epimerase family.</text>
</comment>
<dbReference type="Pfam" id="PF01263">
    <property type="entry name" value="Aldose_epim"/>
    <property type="match status" value="1"/>
</dbReference>
<dbReference type="InterPro" id="IPR011013">
    <property type="entry name" value="Gal_mutarotase_sf_dom"/>
</dbReference>
<protein>
    <submittedName>
        <fullName evidence="5">Probable aldose 1-epimerase</fullName>
    </submittedName>
</protein>
<accession>A0A2D3V631</accession>
<dbReference type="RefSeq" id="XP_023627056.1">
    <property type="nucleotide sequence ID" value="XM_023771288.1"/>
</dbReference>
<dbReference type="Proteomes" id="UP000225277">
    <property type="component" value="Unassembled WGS sequence"/>
</dbReference>
<dbReference type="PANTHER" id="PTHR10091:SF0">
    <property type="entry name" value="GALACTOSE MUTAROTASE"/>
    <property type="match status" value="1"/>
</dbReference>
<keyword evidence="3" id="KW-0119">Carbohydrate metabolism</keyword>
<evidence type="ECO:0000256" key="3">
    <source>
        <dbReference type="ARBA" id="ARBA00023277"/>
    </source>
</evidence>
<dbReference type="Gene3D" id="2.70.98.10">
    <property type="match status" value="1"/>
</dbReference>
<keyword evidence="6" id="KW-1185">Reference proteome</keyword>
<dbReference type="AlphaFoldDB" id="A0A2D3V631"/>